<feature type="coiled-coil region" evidence="1">
    <location>
        <begin position="274"/>
        <end position="301"/>
    </location>
</feature>
<organism evidence="3 4">
    <name type="scientific">Halalkalibacter alkaliphilus</name>
    <dbReference type="NCBI Taxonomy" id="2917993"/>
    <lineage>
        <taxon>Bacteria</taxon>
        <taxon>Bacillati</taxon>
        <taxon>Bacillota</taxon>
        <taxon>Bacilli</taxon>
        <taxon>Bacillales</taxon>
        <taxon>Bacillaceae</taxon>
        <taxon>Halalkalibacter</taxon>
    </lineage>
</organism>
<evidence type="ECO:0000313" key="4">
    <source>
        <dbReference type="Proteomes" id="UP001139150"/>
    </source>
</evidence>
<keyword evidence="4" id="KW-1185">Reference proteome</keyword>
<dbReference type="EMBL" id="JAKRYL010000007">
    <property type="protein sequence ID" value="MCL7747147.1"/>
    <property type="molecule type" value="Genomic_DNA"/>
</dbReference>
<gene>
    <name evidence="3" type="ORF">MF646_08425</name>
</gene>
<feature type="region of interest" description="Disordered" evidence="2">
    <location>
        <begin position="919"/>
        <end position="946"/>
    </location>
</feature>
<reference evidence="3" key="1">
    <citation type="submission" date="2022-02" db="EMBL/GenBank/DDBJ databases">
        <title>Halalkalibacter sp. nov. isolated from Lonar Lake, India.</title>
        <authorList>
            <person name="Joshi A."/>
            <person name="Thite S."/>
            <person name="Lodha T."/>
        </authorList>
    </citation>
    <scope>NUCLEOTIDE SEQUENCE</scope>
    <source>
        <strain evidence="3">MEB205</strain>
    </source>
</reference>
<proteinExistence type="predicted"/>
<protein>
    <recommendedName>
        <fullName evidence="5">Flagellar hook-length control protein-like C-terminal domain-containing protein</fullName>
    </recommendedName>
</protein>
<keyword evidence="1" id="KW-0175">Coiled coil</keyword>
<comment type="caution">
    <text evidence="3">The sequence shown here is derived from an EMBL/GenBank/DDBJ whole genome shotgun (WGS) entry which is preliminary data.</text>
</comment>
<evidence type="ECO:0000313" key="3">
    <source>
        <dbReference type="EMBL" id="MCL7747147.1"/>
    </source>
</evidence>
<evidence type="ECO:0008006" key="5">
    <source>
        <dbReference type="Google" id="ProtNLM"/>
    </source>
</evidence>
<evidence type="ECO:0000256" key="2">
    <source>
        <dbReference type="SAM" id="MobiDB-lite"/>
    </source>
</evidence>
<dbReference type="AlphaFoldDB" id="A0A9X2CS19"/>
<dbReference type="RefSeq" id="WP_250096052.1">
    <property type="nucleotide sequence ID" value="NZ_JAKRYL010000007.1"/>
</dbReference>
<name>A0A9X2CS19_9BACI</name>
<sequence length="946" mass="106974">MVQIQQSLHTTQQSERPIQLREGDVYRVTVKEQKGNNEALLSVRGREVAAKFDGRIPSGERTTVQVLGSEADRIRVRVLHDEGGRGTQQAKTHEKGHQQGVTQTLRQLGIQQPTPELRQAAAIVLDKGVALSKEAVRDLQKYMNEGQSDLRIQTVQALANKRLEVTSVHLRAIHETLHGRPINSVLTDLAKEIDRDFKVDPAERERLERPTQAQAIREVRQNVHEARTVEQASEQVERRLIQSGRVSREQAGQLERVTLHARTDAASGQERTGVERMIQALEHLEREARGLQDRGQAAQTREGNGSRIVDQITQVRNEIPGESIQRAAERVQHLANLSQIDREFSRSIDRAVTESRHLDQISNERLIQSLQQAERSTSNEGTSQALANVRQQIVHGGLTHSVSEKIETIIRQMTSSDAQTSHQLSKSLRQAIQLQNVANDRLQQALNAVEQSIKTEALSKEKANENLHANNLREATKEAETTLRREASLERAIQKVDSLLSGHPVLTAEEQNKFRQSISEAREWQQQGRELKSRQEIAKAIEDIKQINQLRPQETTTYTQNEAFQTSVDMASKSIAVTTVTEKMAQMASDFKKLQRDITRNLDLVNRQIEQFRSQAQPQAKPLLETTIKNLDNAILKSEMMLLSDMKTERQLMLASSQLAEAKKLLARGKYREANEIVRNVKQQVERLQFQPSETRVKHYTAANEQALRELQTPNQSFRSKYTETARGPVQEGSPRAMFEMVRNAGLNRDSEIAMQLASGREQHESSERNLKSILMQLARGEEEGSRVQQLANQALSNVTGQQLLSRSEQQSNLQSLYFQLPLLLEDKVENLQVYVNSRNEGQQVDWENCSLYFLMETPKMGEIGIVVSAAERQLSITLKNNKADFQQKMKPLVGMAVTKLSEIGYSINGINYSQLNNKSEESADNEGLESPQQPVFGEKGFDYKI</sequence>
<evidence type="ECO:0000256" key="1">
    <source>
        <dbReference type="SAM" id="Coils"/>
    </source>
</evidence>
<accession>A0A9X2CS19</accession>
<dbReference type="Proteomes" id="UP001139150">
    <property type="component" value="Unassembled WGS sequence"/>
</dbReference>